<dbReference type="PATRIC" id="fig|1173027.3.peg.2592"/>
<dbReference type="AlphaFoldDB" id="K9WEI8"/>
<dbReference type="EMBL" id="CP003630">
    <property type="protein sequence ID" value="AFZ18174.1"/>
    <property type="molecule type" value="Genomic_DNA"/>
</dbReference>
<dbReference type="Proteomes" id="UP000010471">
    <property type="component" value="Chromosome"/>
</dbReference>
<dbReference type="KEGG" id="mic:Mic7113_2369"/>
<feature type="domain" description="Chorismatase FkbO/Hyg5-like N-terminal" evidence="1">
    <location>
        <begin position="87"/>
        <end position="169"/>
    </location>
</feature>
<keyword evidence="3" id="KW-1185">Reference proteome</keyword>
<organism evidence="2 3">
    <name type="scientific">Allocoleopsis franciscana PCC 7113</name>
    <dbReference type="NCBI Taxonomy" id="1173027"/>
    <lineage>
        <taxon>Bacteria</taxon>
        <taxon>Bacillati</taxon>
        <taxon>Cyanobacteriota</taxon>
        <taxon>Cyanophyceae</taxon>
        <taxon>Coleofasciculales</taxon>
        <taxon>Coleofasciculaceae</taxon>
        <taxon>Allocoleopsis</taxon>
        <taxon>Allocoleopsis franciscana</taxon>
    </lineage>
</organism>
<dbReference type="RefSeq" id="WP_015182324.1">
    <property type="nucleotide sequence ID" value="NC_019738.1"/>
</dbReference>
<reference evidence="2 3" key="1">
    <citation type="submission" date="2012-06" db="EMBL/GenBank/DDBJ databases">
        <title>Finished chromosome of genome of Microcoleus sp. PCC 7113.</title>
        <authorList>
            <consortium name="US DOE Joint Genome Institute"/>
            <person name="Gugger M."/>
            <person name="Coursin T."/>
            <person name="Rippka R."/>
            <person name="Tandeau De Marsac N."/>
            <person name="Huntemann M."/>
            <person name="Wei C.-L."/>
            <person name="Han J."/>
            <person name="Detter J.C."/>
            <person name="Han C."/>
            <person name="Tapia R."/>
            <person name="Chen A."/>
            <person name="Kyrpides N."/>
            <person name="Mavromatis K."/>
            <person name="Markowitz V."/>
            <person name="Szeto E."/>
            <person name="Ivanova N."/>
            <person name="Pagani I."/>
            <person name="Pati A."/>
            <person name="Goodwin L."/>
            <person name="Nordberg H.P."/>
            <person name="Cantor M.N."/>
            <person name="Hua S.X."/>
            <person name="Woyke T."/>
            <person name="Kerfeld C.A."/>
        </authorList>
    </citation>
    <scope>NUCLEOTIDE SEQUENCE [LARGE SCALE GENOMIC DNA]</scope>
    <source>
        <strain evidence="2 3">PCC 7113</strain>
    </source>
</reference>
<dbReference type="Gene3D" id="3.30.1330.40">
    <property type="entry name" value="RutC-like"/>
    <property type="match status" value="1"/>
</dbReference>
<dbReference type="OrthoDB" id="1114505at2"/>
<evidence type="ECO:0000313" key="2">
    <source>
        <dbReference type="EMBL" id="AFZ18174.1"/>
    </source>
</evidence>
<name>K9WEI8_9CYAN</name>
<dbReference type="InterPro" id="IPR049368">
    <property type="entry name" value="FkbO_Hyg5-like_N"/>
</dbReference>
<evidence type="ECO:0000313" key="3">
    <source>
        <dbReference type="Proteomes" id="UP000010471"/>
    </source>
</evidence>
<sequence>MTLSLPNLPSVGLETKSLRARFGQNKTDCIATGDTIDLSLKMPVLGSQDTEYIISQPGQIYQKLGFHIIETADRFVGALVQEVDFPLEQAAYEIYLNFLELTKDWNLFRVWNYIPYINEEFCGLENYRSFCKGRSLAFEAFYGEEFNFKMPAASAVGINDNKLVLYFIAGKERATNIENPEQVPAFNYPKQYGPRSPSFARGTVVLQDGKHIGYLSGTASIKSHESVTLRNISEQFHTTLDNMSLVFERMGLLHERMSFHGTMPDPAKYDRRFKVYIRHLEDAEYIQNLFAQSIFASEDDHILYLRSDICRFELDLEIEAIIAER</sequence>
<dbReference type="InterPro" id="IPR035959">
    <property type="entry name" value="RutC-like_sf"/>
</dbReference>
<evidence type="ECO:0000259" key="1">
    <source>
        <dbReference type="Pfam" id="PF21168"/>
    </source>
</evidence>
<protein>
    <recommendedName>
        <fullName evidence="1">Chorismatase FkbO/Hyg5-like N-terminal domain-containing protein</fullName>
    </recommendedName>
</protein>
<dbReference type="eggNOG" id="COG0251">
    <property type="taxonomic scope" value="Bacteria"/>
</dbReference>
<proteinExistence type="predicted"/>
<dbReference type="STRING" id="1173027.Mic7113_2369"/>
<dbReference type="HOGENOM" id="CLU_060951_0_0_3"/>
<dbReference type="Pfam" id="PF21168">
    <property type="entry name" value="FkbO_Hyg5-like_N"/>
    <property type="match status" value="1"/>
</dbReference>
<accession>K9WEI8</accession>
<gene>
    <name evidence="2" type="ORF">Mic7113_2369</name>
</gene>